<dbReference type="Gene3D" id="1.20.81.30">
    <property type="entry name" value="Type II secretion system (T2SS), domain F"/>
    <property type="match status" value="2"/>
</dbReference>
<dbReference type="InterPro" id="IPR042094">
    <property type="entry name" value="T2SS_GspF_sf"/>
</dbReference>
<keyword evidence="3" id="KW-1003">Cell membrane</keyword>
<evidence type="ECO:0000256" key="6">
    <source>
        <dbReference type="ARBA" id="ARBA00022989"/>
    </source>
</evidence>
<dbReference type="STRING" id="1045558.SAMN05216175_11617"/>
<dbReference type="GO" id="GO:0015628">
    <property type="term" value="P:protein secretion by the type II secretion system"/>
    <property type="evidence" value="ECO:0007669"/>
    <property type="project" value="TreeGrafter"/>
</dbReference>
<sequence length="409" mass="45573">MAAFQYTGRHADGSAATGRVEALNKAAVASQLLDQGITPVKVELATQDKEDLKSRKRGQIRLFEKVSVDEMIMFSRQMASLTRAGVPITNGMRGLANTIRNPLLQSSLNKIADDLERGNSLSTTLSKHPKLFNNLYVSMIHVGENTGQLDQSFTQMASYLDLERKTARSIKQATRYPMFVIIAISIALGVINVFVIPAFKSVFDSFGGNMPWQTRVLIAISDFTVNWWHLIIGVLIALIFLFVRWRKTDEGHRKWDRVKLRFPLVGGIFYRAILGRFARTFSVVLKAGIPIEQGLLIVSRAMGNVYIGEKVAEMRKGIERGEGFSATAHRNGMFSPLVMQMLAVGEETGRVDEMLEDVANFYEEEVEYDLQNLSSVIEPILIVAIGIMVLVLALGVFLPLWELSTTING</sequence>
<feature type="transmembrane region" description="Helical" evidence="8">
    <location>
        <begin position="380"/>
        <end position="401"/>
    </location>
</feature>
<evidence type="ECO:0000256" key="8">
    <source>
        <dbReference type="SAM" id="Phobius"/>
    </source>
</evidence>
<dbReference type="RefSeq" id="WP_090730009.1">
    <property type="nucleotide sequence ID" value="NZ_FOOU01000016.1"/>
</dbReference>
<feature type="domain" description="Type II secretion system protein GspF" evidence="9">
    <location>
        <begin position="277"/>
        <end position="399"/>
    </location>
</feature>
<comment type="subcellular location">
    <subcellularLocation>
        <location evidence="1">Cell inner membrane</location>
        <topology evidence="1">Multi-pass membrane protein</topology>
    </subcellularLocation>
</comment>
<evidence type="ECO:0000256" key="7">
    <source>
        <dbReference type="ARBA" id="ARBA00023136"/>
    </source>
</evidence>
<keyword evidence="5 8" id="KW-0812">Transmembrane</keyword>
<evidence type="ECO:0000256" key="3">
    <source>
        <dbReference type="ARBA" id="ARBA00022475"/>
    </source>
</evidence>
<evidence type="ECO:0000259" key="9">
    <source>
        <dbReference type="Pfam" id="PF00482"/>
    </source>
</evidence>
<comment type="similarity">
    <text evidence="2">Belongs to the GSP F family.</text>
</comment>
<evidence type="ECO:0000256" key="2">
    <source>
        <dbReference type="ARBA" id="ARBA00005745"/>
    </source>
</evidence>
<organism evidence="10 11">
    <name type="scientific">Neptunomonas qingdaonensis</name>
    <dbReference type="NCBI Taxonomy" id="1045558"/>
    <lineage>
        <taxon>Bacteria</taxon>
        <taxon>Pseudomonadati</taxon>
        <taxon>Pseudomonadota</taxon>
        <taxon>Gammaproteobacteria</taxon>
        <taxon>Oceanospirillales</taxon>
        <taxon>Oceanospirillaceae</taxon>
        <taxon>Neptunomonas</taxon>
    </lineage>
</organism>
<name>A0A1I2VFD0_9GAMM</name>
<dbReference type="Pfam" id="PF00482">
    <property type="entry name" value="T2SSF"/>
    <property type="match status" value="2"/>
</dbReference>
<proteinExistence type="inferred from homology"/>
<keyword evidence="11" id="KW-1185">Reference proteome</keyword>
<dbReference type="PRINTS" id="PR00812">
    <property type="entry name" value="BCTERIALGSPF"/>
</dbReference>
<dbReference type="InterPro" id="IPR003004">
    <property type="entry name" value="GspF/PilC"/>
</dbReference>
<dbReference type="AlphaFoldDB" id="A0A1I2VFD0"/>
<feature type="transmembrane region" description="Helical" evidence="8">
    <location>
        <begin position="227"/>
        <end position="245"/>
    </location>
</feature>
<evidence type="ECO:0000256" key="5">
    <source>
        <dbReference type="ARBA" id="ARBA00022692"/>
    </source>
</evidence>
<dbReference type="InterPro" id="IPR018076">
    <property type="entry name" value="T2SS_GspF_dom"/>
</dbReference>
<dbReference type="OrthoDB" id="9805682at2"/>
<dbReference type="FunFam" id="1.20.81.30:FF:000001">
    <property type="entry name" value="Type II secretion system protein F"/>
    <property type="match status" value="2"/>
</dbReference>
<keyword evidence="6 8" id="KW-1133">Transmembrane helix</keyword>
<feature type="transmembrane region" description="Helical" evidence="8">
    <location>
        <begin position="178"/>
        <end position="199"/>
    </location>
</feature>
<dbReference type="GO" id="GO:0005886">
    <property type="term" value="C:plasma membrane"/>
    <property type="evidence" value="ECO:0007669"/>
    <property type="project" value="UniProtKB-SubCell"/>
</dbReference>
<evidence type="ECO:0000313" key="10">
    <source>
        <dbReference type="EMBL" id="SFG85871.1"/>
    </source>
</evidence>
<evidence type="ECO:0000256" key="4">
    <source>
        <dbReference type="ARBA" id="ARBA00022519"/>
    </source>
</evidence>
<dbReference type="PANTHER" id="PTHR30012">
    <property type="entry name" value="GENERAL SECRETION PATHWAY PROTEIN"/>
    <property type="match status" value="1"/>
</dbReference>
<keyword evidence="4" id="KW-0997">Cell inner membrane</keyword>
<dbReference type="EMBL" id="FOOU01000016">
    <property type="protein sequence ID" value="SFG85871.1"/>
    <property type="molecule type" value="Genomic_DNA"/>
</dbReference>
<protein>
    <submittedName>
        <fullName evidence="10">MSHA biogenesis protein MshG</fullName>
    </submittedName>
</protein>
<accession>A0A1I2VFD0</accession>
<reference evidence="11" key="1">
    <citation type="submission" date="2016-10" db="EMBL/GenBank/DDBJ databases">
        <authorList>
            <person name="Varghese N."/>
            <person name="Submissions S."/>
        </authorList>
    </citation>
    <scope>NUCLEOTIDE SEQUENCE [LARGE SCALE GENOMIC DNA]</scope>
    <source>
        <strain evidence="11">CGMCC 1.10971</strain>
    </source>
</reference>
<gene>
    <name evidence="10" type="ORF">SAMN05216175_11617</name>
</gene>
<dbReference type="Proteomes" id="UP000198623">
    <property type="component" value="Unassembled WGS sequence"/>
</dbReference>
<evidence type="ECO:0000313" key="11">
    <source>
        <dbReference type="Proteomes" id="UP000198623"/>
    </source>
</evidence>
<feature type="domain" description="Type II secretion system protein GspF" evidence="9">
    <location>
        <begin position="74"/>
        <end position="197"/>
    </location>
</feature>
<evidence type="ECO:0000256" key="1">
    <source>
        <dbReference type="ARBA" id="ARBA00004429"/>
    </source>
</evidence>
<dbReference type="PANTHER" id="PTHR30012:SF4">
    <property type="entry name" value="MSHA BIOGENESIS PROTEIN MSHG"/>
    <property type="match status" value="1"/>
</dbReference>
<keyword evidence="7 8" id="KW-0472">Membrane</keyword>